<protein>
    <submittedName>
        <fullName evidence="3">Uncharacterized protein</fullName>
    </submittedName>
</protein>
<proteinExistence type="predicted"/>
<name>A0A077WF36_9FUNG</name>
<dbReference type="AlphaFoldDB" id="A0A077WF36"/>
<feature type="region of interest" description="Disordered" evidence="2">
    <location>
        <begin position="375"/>
        <end position="412"/>
    </location>
</feature>
<feature type="coiled-coil region" evidence="1">
    <location>
        <begin position="308"/>
        <end position="335"/>
    </location>
</feature>
<organism evidence="3">
    <name type="scientific">Lichtheimia ramosa</name>
    <dbReference type="NCBI Taxonomy" id="688394"/>
    <lineage>
        <taxon>Eukaryota</taxon>
        <taxon>Fungi</taxon>
        <taxon>Fungi incertae sedis</taxon>
        <taxon>Mucoromycota</taxon>
        <taxon>Mucoromycotina</taxon>
        <taxon>Mucoromycetes</taxon>
        <taxon>Mucorales</taxon>
        <taxon>Lichtheimiaceae</taxon>
        <taxon>Lichtheimia</taxon>
    </lineage>
</organism>
<gene>
    <name evidence="3" type="ORF">LRAMOSA07791</name>
</gene>
<reference evidence="3" key="1">
    <citation type="journal article" date="2014" name="Genome Announc.">
        <title>De novo whole-genome sequence and genome annotation of Lichtheimia ramosa.</title>
        <authorList>
            <person name="Linde J."/>
            <person name="Schwartze V."/>
            <person name="Binder U."/>
            <person name="Lass-Florl C."/>
            <person name="Voigt K."/>
            <person name="Horn F."/>
        </authorList>
    </citation>
    <scope>NUCLEOTIDE SEQUENCE</scope>
    <source>
        <strain evidence="3">JMRC FSU:6197</strain>
    </source>
</reference>
<keyword evidence="1" id="KW-0175">Coiled coil</keyword>
<evidence type="ECO:0000313" key="3">
    <source>
        <dbReference type="EMBL" id="CDS05262.1"/>
    </source>
</evidence>
<feature type="region of interest" description="Disordered" evidence="2">
    <location>
        <begin position="36"/>
        <end position="65"/>
    </location>
</feature>
<feature type="compositionally biased region" description="Basic and acidic residues" evidence="2">
    <location>
        <begin position="375"/>
        <end position="392"/>
    </location>
</feature>
<feature type="compositionally biased region" description="Basic residues" evidence="2">
    <location>
        <begin position="52"/>
        <end position="65"/>
    </location>
</feature>
<feature type="compositionally biased region" description="Polar residues" evidence="2">
    <location>
        <begin position="393"/>
        <end position="403"/>
    </location>
</feature>
<accession>A0A077WF36</accession>
<dbReference type="OrthoDB" id="2252112at2759"/>
<feature type="compositionally biased region" description="Polar residues" evidence="2">
    <location>
        <begin position="36"/>
        <end position="45"/>
    </location>
</feature>
<sequence>MAIKKLFSKINSHRSSKTGITTTQSHDNEKCEIITSHPSSLTDAASSPDMRNKKKKSSSTNKWRKKFSLPSGSSWTTYANNNSSSRRPNSLVAFTQSGSLPCFKAGSTTDPTTVTTSSASFGDHDYNDVEELPIQQRPFSCSTVIMPDILHALRSNDKYQHEDNYDDHEEQLMTVDESSSFASRYCIASSSKFQQSSISSAVGQQHVVSPSMHAAPSCSSAPASSIDSKTAAATASTPPDTCYKSVTHNEKIELTPPFLPSSPPPSTTDLAAIASVDPSSSSQDVLSPGASGIIAKLQVDKTMTEMQLAQSRRSLQGAMQEIKFLKSRIKYLETQDVEAEDLLRMHTRAQLGLIEYLEGEDDLAIALERFKRQLMESDEEQSQHHLQQKDNDNVSSTPAQSLPSKDDRDNPY</sequence>
<evidence type="ECO:0000256" key="2">
    <source>
        <dbReference type="SAM" id="MobiDB-lite"/>
    </source>
</evidence>
<evidence type="ECO:0000256" key="1">
    <source>
        <dbReference type="SAM" id="Coils"/>
    </source>
</evidence>
<dbReference type="EMBL" id="LK023316">
    <property type="protein sequence ID" value="CDS05262.1"/>
    <property type="molecule type" value="Genomic_DNA"/>
</dbReference>